<feature type="compositionally biased region" description="Polar residues" evidence="7">
    <location>
        <begin position="90"/>
        <end position="111"/>
    </location>
</feature>
<feature type="compositionally biased region" description="Pro residues" evidence="7">
    <location>
        <begin position="141"/>
        <end position="158"/>
    </location>
</feature>
<gene>
    <name evidence="8" type="ORF">TVAG_076390</name>
</gene>
<dbReference type="OrthoDB" id="400at2759"/>
<dbReference type="SUPFAM" id="SSF50978">
    <property type="entry name" value="WD40 repeat-like"/>
    <property type="match status" value="1"/>
</dbReference>
<feature type="repeat" description="WD" evidence="5">
    <location>
        <begin position="397"/>
        <end position="438"/>
    </location>
</feature>
<reference evidence="8" key="1">
    <citation type="submission" date="2006-10" db="EMBL/GenBank/DDBJ databases">
        <authorList>
            <person name="Amadeo P."/>
            <person name="Zhao Q."/>
            <person name="Wortman J."/>
            <person name="Fraser-Liggett C."/>
            <person name="Carlton J."/>
        </authorList>
    </citation>
    <scope>NUCLEOTIDE SEQUENCE</scope>
    <source>
        <strain evidence="8">G3</strain>
    </source>
</reference>
<evidence type="ECO:0000256" key="6">
    <source>
        <dbReference type="SAM" id="Coils"/>
    </source>
</evidence>
<dbReference type="GO" id="GO:0005730">
    <property type="term" value="C:nucleolus"/>
    <property type="evidence" value="ECO:0000318"/>
    <property type="project" value="GO_Central"/>
</dbReference>
<dbReference type="Pfam" id="PF00400">
    <property type="entry name" value="WD40"/>
    <property type="match status" value="4"/>
</dbReference>
<evidence type="ECO:0000313" key="9">
    <source>
        <dbReference type="Proteomes" id="UP000001542"/>
    </source>
</evidence>
<name>A2D9N6_TRIV3</name>
<reference evidence="8" key="2">
    <citation type="journal article" date="2007" name="Science">
        <title>Draft genome sequence of the sexually transmitted pathogen Trichomonas vaginalis.</title>
        <authorList>
            <person name="Carlton J.M."/>
            <person name="Hirt R.P."/>
            <person name="Silva J.C."/>
            <person name="Delcher A.L."/>
            <person name="Schatz M."/>
            <person name="Zhao Q."/>
            <person name="Wortman J.R."/>
            <person name="Bidwell S.L."/>
            <person name="Alsmark U.C.M."/>
            <person name="Besteiro S."/>
            <person name="Sicheritz-Ponten T."/>
            <person name="Noel C.J."/>
            <person name="Dacks J.B."/>
            <person name="Foster P.G."/>
            <person name="Simillion C."/>
            <person name="Van de Peer Y."/>
            <person name="Miranda-Saavedra D."/>
            <person name="Barton G.J."/>
            <person name="Westrop G.D."/>
            <person name="Mueller S."/>
            <person name="Dessi D."/>
            <person name="Fiori P.L."/>
            <person name="Ren Q."/>
            <person name="Paulsen I."/>
            <person name="Zhang H."/>
            <person name="Bastida-Corcuera F.D."/>
            <person name="Simoes-Barbosa A."/>
            <person name="Brown M.T."/>
            <person name="Hayes R.D."/>
            <person name="Mukherjee M."/>
            <person name="Okumura C.Y."/>
            <person name="Schneider R."/>
            <person name="Smith A.J."/>
            <person name="Vanacova S."/>
            <person name="Villalvazo M."/>
            <person name="Haas B.J."/>
            <person name="Pertea M."/>
            <person name="Feldblyum T.V."/>
            <person name="Utterback T.R."/>
            <person name="Shu C.L."/>
            <person name="Osoegawa K."/>
            <person name="de Jong P.J."/>
            <person name="Hrdy I."/>
            <person name="Horvathova L."/>
            <person name="Zubacova Z."/>
            <person name="Dolezal P."/>
            <person name="Malik S.B."/>
            <person name="Logsdon J.M. Jr."/>
            <person name="Henze K."/>
            <person name="Gupta A."/>
            <person name="Wang C.C."/>
            <person name="Dunne R.L."/>
            <person name="Upcroft J.A."/>
            <person name="Upcroft P."/>
            <person name="White O."/>
            <person name="Salzberg S.L."/>
            <person name="Tang P."/>
            <person name="Chiu C.-H."/>
            <person name="Lee Y.-S."/>
            <person name="Embley T.M."/>
            <person name="Coombs G.H."/>
            <person name="Mottram J.C."/>
            <person name="Tachezy J."/>
            <person name="Fraser-Liggett C.M."/>
            <person name="Johnson P.J."/>
        </authorList>
    </citation>
    <scope>NUCLEOTIDE SEQUENCE [LARGE SCALE GENOMIC DNA]</scope>
    <source>
        <strain evidence="8">G3</strain>
    </source>
</reference>
<feature type="coiled-coil region" evidence="6">
    <location>
        <begin position="29"/>
        <end position="74"/>
    </location>
</feature>
<dbReference type="InterPro" id="IPR015943">
    <property type="entry name" value="WD40/YVTN_repeat-like_dom_sf"/>
</dbReference>
<dbReference type="eggNOG" id="KOG0266">
    <property type="taxonomic scope" value="Eukaryota"/>
</dbReference>
<feature type="repeat" description="WD" evidence="5">
    <location>
        <begin position="440"/>
        <end position="476"/>
    </location>
</feature>
<dbReference type="SMR" id="A2D9N6"/>
<dbReference type="InterPro" id="IPR020472">
    <property type="entry name" value="WD40_PAC1"/>
</dbReference>
<dbReference type="VEuPathDB" id="TrichDB:TVAG_076390"/>
<keyword evidence="2 5" id="KW-0853">WD repeat</keyword>
<dbReference type="PROSITE" id="PS50082">
    <property type="entry name" value="WD_REPEATS_2"/>
    <property type="match status" value="4"/>
</dbReference>
<accession>A2D9N6</accession>
<evidence type="ECO:0000256" key="2">
    <source>
        <dbReference type="ARBA" id="ARBA00022574"/>
    </source>
</evidence>
<dbReference type="CDD" id="cd00200">
    <property type="entry name" value="WD40"/>
    <property type="match status" value="1"/>
</dbReference>
<dbReference type="PANTHER" id="PTHR19848:SF0">
    <property type="entry name" value="NOTCHLESS PROTEIN HOMOLOG 1"/>
    <property type="match status" value="1"/>
</dbReference>
<keyword evidence="9" id="KW-1185">Reference proteome</keyword>
<evidence type="ECO:0000256" key="4">
    <source>
        <dbReference type="ARBA" id="ARBA00023242"/>
    </source>
</evidence>
<evidence type="ECO:0000256" key="5">
    <source>
        <dbReference type="PROSITE-ProRule" id="PRU00221"/>
    </source>
</evidence>
<keyword evidence="3" id="KW-0677">Repeat</keyword>
<dbReference type="Gene3D" id="2.130.10.10">
    <property type="entry name" value="YVTN repeat-like/Quinoprotein amine dehydrogenase"/>
    <property type="match status" value="2"/>
</dbReference>
<dbReference type="PANTHER" id="PTHR19848">
    <property type="entry name" value="WD40 REPEAT PROTEIN"/>
    <property type="match status" value="1"/>
</dbReference>
<dbReference type="KEGG" id="tva:5468451"/>
<evidence type="ECO:0000256" key="7">
    <source>
        <dbReference type="SAM" id="MobiDB-lite"/>
    </source>
</evidence>
<dbReference type="PROSITE" id="PS50294">
    <property type="entry name" value="WD_REPEATS_REGION"/>
    <property type="match status" value="3"/>
</dbReference>
<dbReference type="InParanoid" id="A2D9N6"/>
<feature type="repeat" description="WD" evidence="5">
    <location>
        <begin position="353"/>
        <end position="386"/>
    </location>
</feature>
<organism evidence="8 9">
    <name type="scientific">Trichomonas vaginalis (strain ATCC PRA-98 / G3)</name>
    <dbReference type="NCBI Taxonomy" id="412133"/>
    <lineage>
        <taxon>Eukaryota</taxon>
        <taxon>Metamonada</taxon>
        <taxon>Parabasalia</taxon>
        <taxon>Trichomonadida</taxon>
        <taxon>Trichomonadidae</taxon>
        <taxon>Trichomonas</taxon>
    </lineage>
</organism>
<dbReference type="STRING" id="5722.A2D9N6"/>
<comment type="subcellular location">
    <subcellularLocation>
        <location evidence="1">Nucleus</location>
        <location evidence="1">Nucleolus</location>
    </subcellularLocation>
</comment>
<feature type="repeat" description="WD" evidence="5">
    <location>
        <begin position="269"/>
        <end position="310"/>
    </location>
</feature>
<protein>
    <submittedName>
        <fullName evidence="8">Uncharacterized protein</fullName>
    </submittedName>
</protein>
<feature type="compositionally biased region" description="Pro residues" evidence="7">
    <location>
        <begin position="125"/>
        <end position="134"/>
    </location>
</feature>
<dbReference type="Proteomes" id="UP000001542">
    <property type="component" value="Unassembled WGS sequence"/>
</dbReference>
<dbReference type="InterPro" id="IPR001680">
    <property type="entry name" value="WD40_rpt"/>
</dbReference>
<dbReference type="PRINTS" id="PR00320">
    <property type="entry name" value="GPROTEINBRPT"/>
</dbReference>
<evidence type="ECO:0000256" key="1">
    <source>
        <dbReference type="ARBA" id="ARBA00004604"/>
    </source>
</evidence>
<dbReference type="PROSITE" id="PS00678">
    <property type="entry name" value="WD_REPEATS_1"/>
    <property type="match status" value="2"/>
</dbReference>
<evidence type="ECO:0000313" key="8">
    <source>
        <dbReference type="EMBL" id="EAY22892.1"/>
    </source>
</evidence>
<dbReference type="VEuPathDB" id="TrichDB:TVAGG3_0292630"/>
<feature type="region of interest" description="Disordered" evidence="7">
    <location>
        <begin position="85"/>
        <end position="163"/>
    </location>
</feature>
<proteinExistence type="predicted"/>
<dbReference type="AlphaFoldDB" id="A2D9N6"/>
<keyword evidence="4" id="KW-0539">Nucleus</keyword>
<dbReference type="RefSeq" id="XP_001583878.1">
    <property type="nucleotide sequence ID" value="XM_001583828.1"/>
</dbReference>
<sequence>MTMRRDIVIPIKPAQPASMQEVLERVHTLQESICQLRDENRKLDRIRDQYLIHLKQCMKDQEILKNILKTLRQQLDQPNFDPTEIEKQSAQRYTPPQPKSQTATASQSKRYAQSVPAAPQQMPAQIPPQMPPTPTQAKPETPTPQPAEQPPQDAPPPSITKHQSYLGENDLKFKYSLHTDKSSNVPTLGACFSPNGKYIGLTNGLSIIVVLAENGEAISSAILNTPVQTVVLHKKAIRFSPDSNTIAFSGHLNDAYLVQAQNCQVLNCFQGHSQEVSAIEFSPNGKWLITGGYDGTIIIWNTKTYEVIKKLTPQPSPIVSIVTNEDADLYAIGFLNGFVGMYNADFDPPMNSFQAHESPITEIDLSPLTQLLATSSEDSTVKIWNIMRGPASCKHTLSFHKTPITNITFSANDTIIISASRDSSVIIQNYKTETILYTIQNAHRGNILEIAHSPKQRMFLMSGDDQSLSVWEYASI</sequence>
<dbReference type="InterPro" id="IPR019775">
    <property type="entry name" value="WD40_repeat_CS"/>
</dbReference>
<evidence type="ECO:0000256" key="3">
    <source>
        <dbReference type="ARBA" id="ARBA00022737"/>
    </source>
</evidence>
<keyword evidence="6" id="KW-0175">Coiled coil</keyword>
<dbReference type="SMART" id="SM00320">
    <property type="entry name" value="WD40"/>
    <property type="match status" value="6"/>
</dbReference>
<dbReference type="EMBL" id="DS113181">
    <property type="protein sequence ID" value="EAY22892.1"/>
    <property type="molecule type" value="Genomic_DNA"/>
</dbReference>
<dbReference type="InterPro" id="IPR036322">
    <property type="entry name" value="WD40_repeat_dom_sf"/>
</dbReference>